<dbReference type="SUPFAM" id="SSF51161">
    <property type="entry name" value="Trimeric LpxA-like enzymes"/>
    <property type="match status" value="2"/>
</dbReference>
<evidence type="ECO:0000256" key="1">
    <source>
        <dbReference type="ARBA" id="ARBA00022679"/>
    </source>
</evidence>
<dbReference type="InterPro" id="IPR001451">
    <property type="entry name" value="Hexapep"/>
</dbReference>
<accession>A0ABT9BJ31</accession>
<dbReference type="RefSeq" id="WP_305001446.1">
    <property type="nucleotide sequence ID" value="NZ_JAUQUB010000001.1"/>
</dbReference>
<gene>
    <name evidence="3" type="ORF">Q5716_02170</name>
</gene>
<dbReference type="Pfam" id="PF00132">
    <property type="entry name" value="Hexapep"/>
    <property type="match status" value="1"/>
</dbReference>
<dbReference type="PANTHER" id="PTHR23416">
    <property type="entry name" value="SIALIC ACID SYNTHASE-RELATED"/>
    <property type="match status" value="1"/>
</dbReference>
<dbReference type="Proteomes" id="UP001241072">
    <property type="component" value="Unassembled WGS sequence"/>
</dbReference>
<organism evidence="3 4">
    <name type="scientific">Antiquaquibacter soli</name>
    <dbReference type="NCBI Taxonomy" id="3064523"/>
    <lineage>
        <taxon>Bacteria</taxon>
        <taxon>Bacillati</taxon>
        <taxon>Actinomycetota</taxon>
        <taxon>Actinomycetes</taxon>
        <taxon>Micrococcales</taxon>
        <taxon>Microbacteriaceae</taxon>
        <taxon>Antiquaquibacter</taxon>
    </lineage>
</organism>
<evidence type="ECO:0000313" key="4">
    <source>
        <dbReference type="Proteomes" id="UP001241072"/>
    </source>
</evidence>
<reference evidence="3 4" key="1">
    <citation type="submission" date="2023-07" db="EMBL/GenBank/DDBJ databases">
        <title>Protaetiibacter sp. nov WY-16 isolated from soil.</title>
        <authorList>
            <person name="Liu B."/>
            <person name="Wan Y."/>
        </authorList>
    </citation>
    <scope>NUCLEOTIDE SEQUENCE [LARGE SCALE GENOMIC DNA]</scope>
    <source>
        <strain evidence="3 4">WY-16</strain>
    </source>
</reference>
<dbReference type="EMBL" id="JAUQUB010000001">
    <property type="protein sequence ID" value="MDO7881025.1"/>
    <property type="molecule type" value="Genomic_DNA"/>
</dbReference>
<name>A0ABT9BJ31_9MICO</name>
<proteinExistence type="predicted"/>
<dbReference type="InterPro" id="IPR011004">
    <property type="entry name" value="Trimer_LpxA-like_sf"/>
</dbReference>
<dbReference type="Gene3D" id="2.160.10.10">
    <property type="entry name" value="Hexapeptide repeat proteins"/>
    <property type="match status" value="2"/>
</dbReference>
<comment type="caution">
    <text evidence="3">The sequence shown here is derived from an EMBL/GenBank/DDBJ whole genome shotgun (WGS) entry which is preliminary data.</text>
</comment>
<sequence>MRRLLDRLYRSVRRTPVGLDADLTAGDVLAFVARHAMARARGILRGRPHVFLGRGVALRSGRRIAIGAGSSIGERVLIEGLSRSGVTIGENSTIDRGAVLRASGVVRNLGTGITVGSRTAIGAANFLNGAGGITIGDDCLLGPNVSVFSENHRSADPSVPIREQGEDREPVVIGDDVWIGAGSTVLAGVTIGSGAVIAAGAVVTRDVEPLTIVAGVPAAPIGRRS</sequence>
<dbReference type="PANTHER" id="PTHR23416:SF78">
    <property type="entry name" value="LIPOPOLYSACCHARIDE BIOSYNTHESIS O-ACETYL TRANSFERASE WBBJ-RELATED"/>
    <property type="match status" value="1"/>
</dbReference>
<dbReference type="Pfam" id="PF14602">
    <property type="entry name" value="Hexapep_2"/>
    <property type="match status" value="2"/>
</dbReference>
<evidence type="ECO:0000313" key="3">
    <source>
        <dbReference type="EMBL" id="MDO7881025.1"/>
    </source>
</evidence>
<evidence type="ECO:0000256" key="2">
    <source>
        <dbReference type="ARBA" id="ARBA00022737"/>
    </source>
</evidence>
<dbReference type="InterPro" id="IPR018357">
    <property type="entry name" value="Hexapep_transf_CS"/>
</dbReference>
<keyword evidence="1" id="KW-0808">Transferase</keyword>
<keyword evidence="4" id="KW-1185">Reference proteome</keyword>
<dbReference type="InterPro" id="IPR051159">
    <property type="entry name" value="Hexapeptide_acetyltransf"/>
</dbReference>
<protein>
    <submittedName>
        <fullName evidence="3">DapH/DapD/GlmU-related protein</fullName>
    </submittedName>
</protein>
<dbReference type="CDD" id="cd04647">
    <property type="entry name" value="LbH_MAT_like"/>
    <property type="match status" value="1"/>
</dbReference>
<keyword evidence="2" id="KW-0677">Repeat</keyword>
<dbReference type="PROSITE" id="PS00101">
    <property type="entry name" value="HEXAPEP_TRANSFERASES"/>
    <property type="match status" value="1"/>
</dbReference>